<dbReference type="SUPFAM" id="SSF48371">
    <property type="entry name" value="ARM repeat"/>
    <property type="match status" value="1"/>
</dbReference>
<keyword evidence="1" id="KW-0539">Nucleus</keyword>
<protein>
    <recommendedName>
        <fullName evidence="1">HEAT repeat-containing protein 1</fullName>
    </recommendedName>
</protein>
<dbReference type="PANTHER" id="PTHR13457">
    <property type="entry name" value="BAP28"/>
    <property type="match status" value="1"/>
</dbReference>
<evidence type="ECO:0000256" key="2">
    <source>
        <dbReference type="SAM" id="MobiDB-lite"/>
    </source>
</evidence>
<dbReference type="GO" id="GO:0034455">
    <property type="term" value="C:t-UTP complex"/>
    <property type="evidence" value="ECO:0007669"/>
    <property type="project" value="TreeGrafter"/>
</dbReference>
<dbReference type="OrthoDB" id="31183at2759"/>
<dbReference type="GO" id="GO:0045943">
    <property type="term" value="P:positive regulation of transcription by RNA polymerase I"/>
    <property type="evidence" value="ECO:0007669"/>
    <property type="project" value="TreeGrafter"/>
</dbReference>
<keyword evidence="1" id="KW-0690">Ribosome biogenesis</keyword>
<gene>
    <name evidence="3" type="ORF">ECPE_LOCUS8540</name>
</gene>
<organism evidence="3 4">
    <name type="scientific">Echinostoma caproni</name>
    <dbReference type="NCBI Taxonomy" id="27848"/>
    <lineage>
        <taxon>Eukaryota</taxon>
        <taxon>Metazoa</taxon>
        <taxon>Spiralia</taxon>
        <taxon>Lophotrochozoa</taxon>
        <taxon>Platyhelminthes</taxon>
        <taxon>Trematoda</taxon>
        <taxon>Digenea</taxon>
        <taxon>Plagiorchiida</taxon>
        <taxon>Echinostomata</taxon>
        <taxon>Echinostomatoidea</taxon>
        <taxon>Echinostomatidae</taxon>
        <taxon>Echinostoma</taxon>
    </lineage>
</organism>
<name>A0A3P8KVN9_9TREM</name>
<accession>A0A3P8KVN9</accession>
<dbReference type="PANTHER" id="PTHR13457:SF1">
    <property type="entry name" value="HEAT REPEAT-CONTAINING PROTEIN 1"/>
    <property type="match status" value="1"/>
</dbReference>
<dbReference type="GO" id="GO:0032040">
    <property type="term" value="C:small-subunit processome"/>
    <property type="evidence" value="ECO:0007669"/>
    <property type="project" value="TreeGrafter"/>
</dbReference>
<dbReference type="EMBL" id="UZAN01046118">
    <property type="protein sequence ID" value="VDP83736.1"/>
    <property type="molecule type" value="Genomic_DNA"/>
</dbReference>
<feature type="region of interest" description="Disordered" evidence="2">
    <location>
        <begin position="159"/>
        <end position="196"/>
    </location>
</feature>
<dbReference type="InterPro" id="IPR016024">
    <property type="entry name" value="ARM-type_fold"/>
</dbReference>
<comment type="subcellular location">
    <subcellularLocation>
        <location evidence="1">Nucleus</location>
        <location evidence="1">Nucleolus</location>
    </subcellularLocation>
</comment>
<keyword evidence="1" id="KW-0687">Ribonucleoprotein</keyword>
<dbReference type="GO" id="GO:0030515">
    <property type="term" value="F:snoRNA binding"/>
    <property type="evidence" value="ECO:0007669"/>
    <property type="project" value="TreeGrafter"/>
</dbReference>
<feature type="region of interest" description="Disordered" evidence="2">
    <location>
        <begin position="522"/>
        <end position="564"/>
    </location>
</feature>
<sequence>MLNEQTVADLFSIPDTCAPEHMTGWSAFLELVRSTAPAYSILHTLSIAVLNANFFHSLRGYPRPFGAHLFPTKSSPSLDLQHTGSGDAQLLLLSSLCDLANRDSPNYAATTALFDQLSLDLTHFDYLLLKLDASRPDVGDTERKPLLARVNEKRILSFEQQSAQTERTEHPTEDASSGSSDSESDNETGPSDQPILSLSTTISADLDADADLTRSSQSECPRTLLRQCCYRILVCLTAILAEANRHRPRAKRRATRLSPGFSITSPGVQTGAGESGMLASLLLATVNPVFHCLTVFPDWHALHQQVLLCIIELTNLCPVVLSQRLINLVQWTANNKQFMRLDNVHTLALLGRLVVVAVPALIRSSTDQTKAGLQVLLLFVDGMPNLANRLPRRRLAFYTGLVRGLAQVTGPLALDYASLGQSRSTGKADPKAKKAERQRQRELFSRWQENWVASWLWTMSLVFLNRNWTDESAANDVVPLLINLHGQFTWDTQVSAWYECLAFLSWLYKNAGNSIVAESEQSIRSKRCHTGTPNKKPELVDTEIAPPIKRRRTTSNSKSSGDIAEPDVKELPELICPANFNSPHITQSLLSILFHSGLEPDLVSNSSGPTLTSASTWALTGRAVQLLTTLLADPVYMDKIQQAASDPLGLGAVYGRLVEQSVQLMIGAAATLTKQKSSASKATSTPEDSTSILADGAKETLSGLQKVLIQIHDSVTGSIFVRMISDLFDTVDRGLRRKALELLAAKLTSLVVNCPPMPILDSKNPNALSQKILCRGKLPKRQPKPGLDLVLEAGLVQFTAQLASHYKLSESDGTKSITESGDTGKTTTGLFSSSFSRQSLACLRDLAKLLADRYPGEFSRTMDILISHPTAWWPVLPPSTEHKALDLRLSEIRGSGFAEARSLVCLFFVECLQRLPWQSMCPEASATTQRLRYLVRFALDHVITSCQLDTMPSLTLASLSNIQMAALVSGSVHSRDQHLQAGLTLLCNLMELAVVHGLVQSNSTTLPSSVISSSGARISWLDLDQSDQSTVAPGSLTSSYQLPQFIFRLSQIDLASATGANPERSSSTLRQVQELNKRMRILLPHLAEVHSTLSCVIRIAQFAQTNTDLTLIHGCLMFAREFAESICAAAESAKPGALSCAQLRHELIQYGVTQPDQLYNVLVSLLETCEYVLPHLSDPVPLLADLHTSVGALIAVLPLDSIVRFLQRLLDWTTSPVSPRDTVLRLTALFHILSDLHARLKAEDFVELSRQLSLVDYLVVAFTVAVGQKRKTVLKLSTRLNLKKCFELYVTGTESDGLKLAQAALTCAQRWLSAEHESNMCLDVASSGGSVLEFPISLIALLDTNASSSNHLPPLTEEQLVPTLNAFIEAASGDEALLRPMGCALSTRILHSTHWRTRLSAIRMLQKSFDYLTSGDQSSPDTAQHTGVAGCLVSDTLSALSEALEDDHPEVEAAANRLFAELERSGLTGNSKRTAM</sequence>
<keyword evidence="1" id="KW-0698">rRNA processing</keyword>
<dbReference type="InterPro" id="IPR040191">
    <property type="entry name" value="UTP10"/>
</dbReference>
<comment type="function">
    <text evidence="1">Involved in nucleolar processing of pre-18S ribosomal RNA.</text>
</comment>
<evidence type="ECO:0000256" key="1">
    <source>
        <dbReference type="RuleBase" id="RU367065"/>
    </source>
</evidence>
<evidence type="ECO:0000313" key="4">
    <source>
        <dbReference type="Proteomes" id="UP000272942"/>
    </source>
</evidence>
<reference evidence="3 4" key="1">
    <citation type="submission" date="2018-11" db="EMBL/GenBank/DDBJ databases">
        <authorList>
            <consortium name="Pathogen Informatics"/>
        </authorList>
    </citation>
    <scope>NUCLEOTIDE SEQUENCE [LARGE SCALE GENOMIC DNA]</scope>
    <source>
        <strain evidence="3 4">Egypt</strain>
    </source>
</reference>
<proteinExistence type="inferred from homology"/>
<keyword evidence="4" id="KW-1185">Reference proteome</keyword>
<dbReference type="GO" id="GO:0030686">
    <property type="term" value="C:90S preribosome"/>
    <property type="evidence" value="ECO:0007669"/>
    <property type="project" value="TreeGrafter"/>
</dbReference>
<comment type="similarity">
    <text evidence="1">Belongs to the HEATR1/UTP10 family.</text>
</comment>
<evidence type="ECO:0000313" key="3">
    <source>
        <dbReference type="EMBL" id="VDP83736.1"/>
    </source>
</evidence>
<dbReference type="Proteomes" id="UP000272942">
    <property type="component" value="Unassembled WGS sequence"/>
</dbReference>
<dbReference type="GO" id="GO:0000462">
    <property type="term" value="P:maturation of SSU-rRNA from tricistronic rRNA transcript (SSU-rRNA, 5.8S rRNA, LSU-rRNA)"/>
    <property type="evidence" value="ECO:0007669"/>
    <property type="project" value="TreeGrafter"/>
</dbReference>